<evidence type="ECO:0000313" key="1">
    <source>
        <dbReference type="EMBL" id="KTD02006.1"/>
    </source>
</evidence>
<keyword evidence="2" id="KW-1185">Reference proteome</keyword>
<name>A0A0W0U2U7_9GAMM</name>
<dbReference type="InterPro" id="IPR003425">
    <property type="entry name" value="CCB3/YggT"/>
</dbReference>
<dbReference type="GO" id="GO:0016020">
    <property type="term" value="C:membrane"/>
    <property type="evidence" value="ECO:0007669"/>
    <property type="project" value="InterPro"/>
</dbReference>
<dbReference type="PATRIC" id="fig|45065.4.peg.859"/>
<dbReference type="Pfam" id="PF02325">
    <property type="entry name" value="CCB3_YggT"/>
    <property type="match status" value="1"/>
</dbReference>
<gene>
    <name evidence="1" type="primary">yggT</name>
    <name evidence="1" type="ORF">Lgee_0802</name>
</gene>
<accession>A0A0W0U2U7</accession>
<comment type="caution">
    <text evidence="1">The sequence shown here is derived from an EMBL/GenBank/DDBJ whole genome shotgun (WGS) entry which is preliminary data.</text>
</comment>
<dbReference type="RefSeq" id="WP_028386126.1">
    <property type="nucleotide sequence ID" value="NZ_CAAAHN010000008.1"/>
</dbReference>
<protein>
    <submittedName>
        <fullName evidence="1">YggT family protein</fullName>
    </submittedName>
</protein>
<evidence type="ECO:0000313" key="2">
    <source>
        <dbReference type="Proteomes" id="UP000054785"/>
    </source>
</evidence>
<dbReference type="EMBL" id="LNYC01000023">
    <property type="protein sequence ID" value="KTD02006.1"/>
    <property type="molecule type" value="Genomic_DNA"/>
</dbReference>
<dbReference type="OrthoDB" id="9806665at2"/>
<dbReference type="STRING" id="45065.Lgee_0802"/>
<reference evidence="1 2" key="1">
    <citation type="submission" date="2015-11" db="EMBL/GenBank/DDBJ databases">
        <title>Genomic analysis of 38 Legionella species identifies large and diverse effector repertoires.</title>
        <authorList>
            <person name="Burstein D."/>
            <person name="Amaro F."/>
            <person name="Zusman T."/>
            <person name="Lifshitz Z."/>
            <person name="Cohen O."/>
            <person name="Gilbert J.A."/>
            <person name="Pupko T."/>
            <person name="Shuman H.A."/>
            <person name="Segal G."/>
        </authorList>
    </citation>
    <scope>NUCLEOTIDE SEQUENCE [LARGE SCALE GENOMIC DNA]</scope>
    <source>
        <strain evidence="1 2">ATCC 49504</strain>
    </source>
</reference>
<sequence length="196" mass="21875">MSGILSVAFFLVSLFFALVLFLLWARILLRFFGATPRQAGNAAIIRLTNAFVKPFQRIFGTHANAKSPYDIPALASVVTLVIIKLVLYGLFLTGGFIGFGYLLVYLAGDLIVRPCNALFYCVLLTLLISWIRPDWKHPVAEALWYLSEPVLKFTRRFVRPIAELDLAPLVAMVALKAIVIFIEATLSGMPLQNTWV</sequence>
<organism evidence="1 2">
    <name type="scientific">Legionella geestiana</name>
    <dbReference type="NCBI Taxonomy" id="45065"/>
    <lineage>
        <taxon>Bacteria</taxon>
        <taxon>Pseudomonadati</taxon>
        <taxon>Pseudomonadota</taxon>
        <taxon>Gammaproteobacteria</taxon>
        <taxon>Legionellales</taxon>
        <taxon>Legionellaceae</taxon>
        <taxon>Legionella</taxon>
    </lineage>
</organism>
<proteinExistence type="predicted"/>
<dbReference type="Proteomes" id="UP000054785">
    <property type="component" value="Unassembled WGS sequence"/>
</dbReference>
<dbReference type="AlphaFoldDB" id="A0A0W0U2U7"/>